<dbReference type="GO" id="GO:0015891">
    <property type="term" value="P:siderophore transport"/>
    <property type="evidence" value="ECO:0007669"/>
    <property type="project" value="InterPro"/>
</dbReference>
<dbReference type="InterPro" id="IPR010917">
    <property type="entry name" value="TonB_rcpt_CS"/>
</dbReference>
<dbReference type="Pfam" id="PF00593">
    <property type="entry name" value="TonB_dep_Rec_b-barrel"/>
    <property type="match status" value="1"/>
</dbReference>
<dbReference type="Proteomes" id="UP000224740">
    <property type="component" value="Unassembled WGS sequence"/>
</dbReference>
<keyword evidence="21" id="KW-1185">Reference proteome</keyword>
<evidence type="ECO:0000256" key="14">
    <source>
        <dbReference type="PROSITE-ProRule" id="PRU01360"/>
    </source>
</evidence>
<keyword evidence="6 14" id="KW-0812">Transmembrane</keyword>
<dbReference type="AlphaFoldDB" id="A0A347THZ7"/>
<keyword evidence="3 14" id="KW-0813">Transport</keyword>
<dbReference type="Pfam" id="PF07715">
    <property type="entry name" value="Plug"/>
    <property type="match status" value="1"/>
</dbReference>
<dbReference type="Gene3D" id="2.40.170.20">
    <property type="entry name" value="TonB-dependent receptor, beta-barrel domain"/>
    <property type="match status" value="1"/>
</dbReference>
<keyword evidence="12 19" id="KW-0675">Receptor</keyword>
<dbReference type="PROSITE" id="PS52016">
    <property type="entry name" value="TONB_DEPENDENT_REC_3"/>
    <property type="match status" value="1"/>
</dbReference>
<dbReference type="InterPro" id="IPR039426">
    <property type="entry name" value="TonB-dep_rcpt-like"/>
</dbReference>
<dbReference type="InterPro" id="IPR000531">
    <property type="entry name" value="Beta-barrel_TonB"/>
</dbReference>
<keyword evidence="8" id="KW-0408">Iron</keyword>
<dbReference type="PANTHER" id="PTHR32552:SF74">
    <property type="entry name" value="HYDROXAMATE SIDEROPHORE RECEPTOR FHUE"/>
    <property type="match status" value="1"/>
</dbReference>
<name>A0A347THZ7_9BACT</name>
<evidence type="ECO:0000256" key="10">
    <source>
        <dbReference type="ARBA" id="ARBA00023077"/>
    </source>
</evidence>
<evidence type="ECO:0000256" key="16">
    <source>
        <dbReference type="SAM" id="SignalP"/>
    </source>
</evidence>
<evidence type="ECO:0000256" key="15">
    <source>
        <dbReference type="RuleBase" id="RU003357"/>
    </source>
</evidence>
<dbReference type="GO" id="GO:0009279">
    <property type="term" value="C:cell outer membrane"/>
    <property type="evidence" value="ECO:0007669"/>
    <property type="project" value="UniProtKB-SubCell"/>
</dbReference>
<reference evidence="19 22" key="3">
    <citation type="submission" date="2018-08" db="EMBL/GenBank/DDBJ databases">
        <title>Complete genome of the Arcobacter marinus type strain JCM 15502.</title>
        <authorList>
            <person name="Miller W.G."/>
            <person name="Yee E."/>
            <person name="Huynh S."/>
            <person name="Parker C.T."/>
        </authorList>
    </citation>
    <scope>NUCLEOTIDE SEQUENCE [LARGE SCALE GENOMIC DNA]</scope>
    <source>
        <strain evidence="19 22">JCM 15502</strain>
    </source>
</reference>
<evidence type="ECO:0000256" key="8">
    <source>
        <dbReference type="ARBA" id="ARBA00023004"/>
    </source>
</evidence>
<dbReference type="EMBL" id="NXAO01000001">
    <property type="protein sequence ID" value="PHO16723.1"/>
    <property type="molecule type" value="Genomic_DNA"/>
</dbReference>
<reference evidence="20" key="2">
    <citation type="submission" date="2017-09" db="EMBL/GenBank/DDBJ databases">
        <authorList>
            <person name="Perez-Cataluna A."/>
            <person name="Figueras M.J."/>
            <person name="Salas-Masso N."/>
        </authorList>
    </citation>
    <scope>NUCLEOTIDE SEQUENCE</scope>
    <source>
        <strain evidence="20">CECT 7727</strain>
    </source>
</reference>
<proteinExistence type="inferred from homology"/>
<dbReference type="InterPro" id="IPR012910">
    <property type="entry name" value="Plug_dom"/>
</dbReference>
<evidence type="ECO:0000259" key="17">
    <source>
        <dbReference type="Pfam" id="PF00593"/>
    </source>
</evidence>
<evidence type="ECO:0000256" key="1">
    <source>
        <dbReference type="ARBA" id="ARBA00004571"/>
    </source>
</evidence>
<evidence type="ECO:0000256" key="3">
    <source>
        <dbReference type="ARBA" id="ARBA00022448"/>
    </source>
</evidence>
<evidence type="ECO:0000256" key="9">
    <source>
        <dbReference type="ARBA" id="ARBA00023065"/>
    </source>
</evidence>
<evidence type="ECO:0000256" key="2">
    <source>
        <dbReference type="ARBA" id="ARBA00009810"/>
    </source>
</evidence>
<evidence type="ECO:0000256" key="7">
    <source>
        <dbReference type="ARBA" id="ARBA00022729"/>
    </source>
</evidence>
<keyword evidence="10 15" id="KW-0798">TonB box</keyword>
<evidence type="ECO:0000313" key="19">
    <source>
        <dbReference type="EMBL" id="AXX86225.1"/>
    </source>
</evidence>
<dbReference type="NCBIfam" id="TIGR01783">
    <property type="entry name" value="TonB-siderophor"/>
    <property type="match status" value="1"/>
</dbReference>
<keyword evidence="11 14" id="KW-0472">Membrane</keyword>
<evidence type="ECO:0000256" key="6">
    <source>
        <dbReference type="ARBA" id="ARBA00022692"/>
    </source>
</evidence>
<dbReference type="KEGG" id="amar:AMRN_0457"/>
<keyword evidence="9" id="KW-0406">Ion transport</keyword>
<dbReference type="InterPro" id="IPR036942">
    <property type="entry name" value="Beta-barrel_TonB_sf"/>
</dbReference>
<dbReference type="EMBL" id="CP032101">
    <property type="protein sequence ID" value="AXX86225.1"/>
    <property type="molecule type" value="Genomic_DNA"/>
</dbReference>
<feature type="chain" id="PRO_5017643331" evidence="16">
    <location>
        <begin position="26"/>
        <end position="701"/>
    </location>
</feature>
<comment type="similarity">
    <text evidence="2 14 15">Belongs to the TonB-dependent receptor family.</text>
</comment>
<comment type="subcellular location">
    <subcellularLocation>
        <location evidence="1 14">Cell outer membrane</location>
        <topology evidence="1 14">Multi-pass membrane protein</topology>
    </subcellularLocation>
</comment>
<evidence type="ECO:0000313" key="20">
    <source>
        <dbReference type="EMBL" id="PHO16723.1"/>
    </source>
</evidence>
<sequence>MKSFNKKILTLSLFAAFALQSNLVAKDGKSLGTVDVVSSNDTETTKSYTVDSMRTSSKLNLSIKDTPQSVSVMTTQQMKDQNITSFQDLMENVSGVTVNRWDERIYPYARGFKIDYYKVDGMPSHATIADNDFDLSMFDRVEIVKGANGLTTGAGNPALSLNFVRKHATSKEFNGNISLSGGSWDAYSATADISTPLNKKGNIRARIVAKHEDKKSFMDGYDKQNDFFYGVVDMDLSDTTFLSLGASYQKLDRSGIRWGGLPAFYNDNSKTNFDRKDAVTEDWTYWDSKTKSYFLDFKQFLYKDIAFNLSYSHKKVYSDTSLLYFGGRVDKNTGLGVEYTPLAYSNDQYDKEDNLDAYITAPFELGGLDHEIILGYMYNKKRLVSNKWGYPSLAGAVLDFNNINIAKPNLDYSNSGTPDKTVQTGIYLVGKFSLLDSLKLITGARVSDWEYVNEKGEGNREFTNEVTPYIGLVYDIDNNHSIYTSYTDIFNPQDKRSASGNYLDPVEGKNYEIGVKGEYFDGRLNASLSIFRIEQDNVAKKLPGVKVIGTKKDAYEIAEGVTSKGFEFDIAGAITEDWSINFGLANFEAKEANGDKYATNISRTTANLFTKYKLNDLSFGAGLNYKSKQENKSKYGTITQDAYIIANAMANYKINKNLNLQLNVNNIFDKEYYSGIGENGSANSMTYGTPRNATLTLQYSF</sequence>
<evidence type="ECO:0000256" key="4">
    <source>
        <dbReference type="ARBA" id="ARBA00022452"/>
    </source>
</evidence>
<gene>
    <name evidence="19" type="ORF">AMRN_0457</name>
    <name evidence="20" type="ORF">CPH92_00175</name>
</gene>
<dbReference type="PANTHER" id="PTHR32552">
    <property type="entry name" value="FERRICHROME IRON RECEPTOR-RELATED"/>
    <property type="match status" value="1"/>
</dbReference>
<dbReference type="GO" id="GO:0015344">
    <property type="term" value="F:siderophore uptake transmembrane transporter activity"/>
    <property type="evidence" value="ECO:0007669"/>
    <property type="project" value="TreeGrafter"/>
</dbReference>
<organism evidence="19 22">
    <name type="scientific">Malaciobacter marinus</name>
    <dbReference type="NCBI Taxonomy" id="505249"/>
    <lineage>
        <taxon>Bacteria</taxon>
        <taxon>Pseudomonadati</taxon>
        <taxon>Campylobacterota</taxon>
        <taxon>Epsilonproteobacteria</taxon>
        <taxon>Campylobacterales</taxon>
        <taxon>Arcobacteraceae</taxon>
        <taxon>Malaciobacter</taxon>
    </lineage>
</organism>
<keyword evidence="5" id="KW-0410">Iron transport</keyword>
<reference evidence="21" key="1">
    <citation type="submission" date="2017-09" db="EMBL/GenBank/DDBJ databases">
        <title>Arcobacter canalis sp. nov., a new species isolated from a water canal contaminated with urban sewage.</title>
        <authorList>
            <person name="Perez-Cataluna A."/>
            <person name="Salas-Masso N."/>
            <person name="Figueras M.J."/>
        </authorList>
    </citation>
    <scope>NUCLEOTIDE SEQUENCE [LARGE SCALE GENOMIC DNA]</scope>
    <source>
        <strain evidence="21">CECT 7727</strain>
    </source>
</reference>
<protein>
    <submittedName>
        <fullName evidence="19">TonB-dependent ferric coprogen/ferric-rhodotorulic acid receptor</fullName>
    </submittedName>
    <submittedName>
        <fullName evidence="20">TonB-dependent siderophore receptor</fullName>
    </submittedName>
</protein>
<dbReference type="SUPFAM" id="SSF56935">
    <property type="entry name" value="Porins"/>
    <property type="match status" value="1"/>
</dbReference>
<evidence type="ECO:0000313" key="21">
    <source>
        <dbReference type="Proteomes" id="UP000224740"/>
    </source>
</evidence>
<dbReference type="FunFam" id="2.170.130.10:FF:000010">
    <property type="entry name" value="Ferripyoverdine receptor"/>
    <property type="match status" value="1"/>
</dbReference>
<evidence type="ECO:0000313" key="22">
    <source>
        <dbReference type="Proteomes" id="UP000264693"/>
    </source>
</evidence>
<dbReference type="PROSITE" id="PS01156">
    <property type="entry name" value="TONB_DEPENDENT_REC_2"/>
    <property type="match status" value="1"/>
</dbReference>
<evidence type="ECO:0000256" key="13">
    <source>
        <dbReference type="ARBA" id="ARBA00023237"/>
    </source>
</evidence>
<evidence type="ECO:0000256" key="11">
    <source>
        <dbReference type="ARBA" id="ARBA00023136"/>
    </source>
</evidence>
<evidence type="ECO:0000259" key="18">
    <source>
        <dbReference type="Pfam" id="PF07715"/>
    </source>
</evidence>
<evidence type="ECO:0000256" key="5">
    <source>
        <dbReference type="ARBA" id="ARBA00022496"/>
    </source>
</evidence>
<dbReference type="Proteomes" id="UP000264693">
    <property type="component" value="Chromosome"/>
</dbReference>
<feature type="domain" description="TonB-dependent receptor plug" evidence="18">
    <location>
        <begin position="63"/>
        <end position="158"/>
    </location>
</feature>
<dbReference type="RefSeq" id="WP_099309804.1">
    <property type="nucleotide sequence ID" value="NZ_CP032101.1"/>
</dbReference>
<dbReference type="InterPro" id="IPR037066">
    <property type="entry name" value="Plug_dom_sf"/>
</dbReference>
<evidence type="ECO:0000256" key="12">
    <source>
        <dbReference type="ARBA" id="ARBA00023170"/>
    </source>
</evidence>
<dbReference type="GO" id="GO:0038023">
    <property type="term" value="F:signaling receptor activity"/>
    <property type="evidence" value="ECO:0007669"/>
    <property type="project" value="InterPro"/>
</dbReference>
<dbReference type="CDD" id="cd01347">
    <property type="entry name" value="ligand_gated_channel"/>
    <property type="match status" value="1"/>
</dbReference>
<feature type="signal peptide" evidence="16">
    <location>
        <begin position="1"/>
        <end position="25"/>
    </location>
</feature>
<accession>A0A347THZ7</accession>
<keyword evidence="7 16" id="KW-0732">Signal</keyword>
<feature type="domain" description="TonB-dependent receptor-like beta-barrel" evidence="17">
    <location>
        <begin position="261"/>
        <end position="667"/>
    </location>
</feature>
<keyword evidence="13 14" id="KW-0998">Cell outer membrane</keyword>
<dbReference type="Gene3D" id="2.170.130.10">
    <property type="entry name" value="TonB-dependent receptor, plug domain"/>
    <property type="match status" value="1"/>
</dbReference>
<dbReference type="InterPro" id="IPR010105">
    <property type="entry name" value="TonB_sidphr_rcpt"/>
</dbReference>
<keyword evidence="4 14" id="KW-1134">Transmembrane beta strand</keyword>